<dbReference type="PANTHER" id="PTHR21011">
    <property type="entry name" value="MITOCHONDRIAL 28S RIBOSOMAL PROTEIN S6"/>
    <property type="match status" value="1"/>
</dbReference>
<keyword evidence="2 6" id="KW-0689">Ribosomal protein</keyword>
<dbReference type="NCBIfam" id="TIGR00166">
    <property type="entry name" value="S6"/>
    <property type="match status" value="1"/>
</dbReference>
<evidence type="ECO:0000256" key="4">
    <source>
        <dbReference type="ARBA" id="ARBA00035104"/>
    </source>
</evidence>
<evidence type="ECO:0000256" key="7">
    <source>
        <dbReference type="SAM" id="MobiDB-lite"/>
    </source>
</evidence>
<dbReference type="InterPro" id="IPR020814">
    <property type="entry name" value="Ribosomal_S6_plastid/chlpt"/>
</dbReference>
<evidence type="ECO:0000313" key="9">
    <source>
        <dbReference type="Proteomes" id="UP000017862"/>
    </source>
</evidence>
<dbReference type="Gene3D" id="3.30.70.60">
    <property type="match status" value="1"/>
</dbReference>
<dbReference type="STRING" id="1261131.lam_348"/>
<keyword evidence="3 6" id="KW-0687">Ribonucleoprotein</keyword>
<dbReference type="InterPro" id="IPR000529">
    <property type="entry name" value="Ribosomal_bS6"/>
</dbReference>
<dbReference type="PATRIC" id="fig|1261131.3.peg.336"/>
<dbReference type="GO" id="GO:0003735">
    <property type="term" value="F:structural constituent of ribosome"/>
    <property type="evidence" value="ECO:0007669"/>
    <property type="project" value="InterPro"/>
</dbReference>
<evidence type="ECO:0000256" key="1">
    <source>
        <dbReference type="ARBA" id="ARBA00009512"/>
    </source>
</evidence>
<dbReference type="GO" id="GO:0070181">
    <property type="term" value="F:small ribosomal subunit rRNA binding"/>
    <property type="evidence" value="ECO:0007669"/>
    <property type="project" value="TreeGrafter"/>
</dbReference>
<organism evidence="8 9">
    <name type="scientific">Candidatus Liberibacter americanus str. Sao Paulo</name>
    <dbReference type="NCBI Taxonomy" id="1261131"/>
    <lineage>
        <taxon>Bacteria</taxon>
        <taxon>Pseudomonadati</taxon>
        <taxon>Pseudomonadota</taxon>
        <taxon>Alphaproteobacteria</taxon>
        <taxon>Hyphomicrobiales</taxon>
        <taxon>Rhizobiaceae</taxon>
        <taxon>Liberibacter</taxon>
    </lineage>
</organism>
<dbReference type="KEGG" id="lar:lam_348"/>
<evidence type="ECO:0000256" key="3">
    <source>
        <dbReference type="ARBA" id="ARBA00023274"/>
    </source>
</evidence>
<dbReference type="AlphaFoldDB" id="U6B551"/>
<dbReference type="EMBL" id="CP006604">
    <property type="protein sequence ID" value="AHA27718.1"/>
    <property type="molecule type" value="Genomic_DNA"/>
</dbReference>
<proteinExistence type="inferred from homology"/>
<dbReference type="CDD" id="cd00473">
    <property type="entry name" value="bS6"/>
    <property type="match status" value="1"/>
</dbReference>
<dbReference type="PANTHER" id="PTHR21011:SF1">
    <property type="entry name" value="SMALL RIBOSOMAL SUBUNIT PROTEIN BS6M"/>
    <property type="match status" value="1"/>
</dbReference>
<reference evidence="8 9" key="1">
    <citation type="journal article" date="2014" name="Mol. Plant Microbe Interact.">
        <title>The complete genome sequence of Candidatus Liberibacter americanus, associated with citrus Huanglongbing.</title>
        <authorList>
            <person name="Wulff N.A."/>
            <person name="Zhang S."/>
            <person name="Setubal J.C."/>
            <person name="Almeida N.F."/>
            <person name="Martins E.C."/>
            <person name="Harakava R."/>
            <person name="Kumar D."/>
            <person name="Rangel L.T."/>
            <person name="Foissac X."/>
            <person name="Bove J."/>
            <person name="Gabriel D.W."/>
        </authorList>
    </citation>
    <scope>NUCLEOTIDE SEQUENCE [LARGE SCALE GENOMIC DNA]</scope>
    <source>
        <strain evidence="8 9">Sao Paulo</strain>
    </source>
</reference>
<accession>U6B551</accession>
<comment type="similarity">
    <text evidence="1 6">Belongs to the bacterial ribosomal protein bS6 family.</text>
</comment>
<evidence type="ECO:0000256" key="6">
    <source>
        <dbReference type="HAMAP-Rule" id="MF_00360"/>
    </source>
</evidence>
<sequence length="130" mass="15504">MKLYEHVFLLRQDISTQQIKDAIERFRTLIQANGGEVRHVEEWGMRSIAYRINKHRKSYYVLMNIAAPPKAIHELERRMNIDEDVLRHSTVSVKFHDDSPSLVMQKHDRDARNDKSFERKSHFSEEKTLL</sequence>
<protein>
    <recommendedName>
        <fullName evidence="5 6">Small ribosomal subunit protein bS6</fullName>
    </recommendedName>
</protein>
<dbReference type="eggNOG" id="COG0360">
    <property type="taxonomic scope" value="Bacteria"/>
</dbReference>
<dbReference type="GO" id="GO:0022627">
    <property type="term" value="C:cytosolic small ribosomal subunit"/>
    <property type="evidence" value="ECO:0007669"/>
    <property type="project" value="TreeGrafter"/>
</dbReference>
<dbReference type="HAMAP" id="MF_00360">
    <property type="entry name" value="Ribosomal_bS6"/>
    <property type="match status" value="1"/>
</dbReference>
<dbReference type="SUPFAM" id="SSF54995">
    <property type="entry name" value="Ribosomal protein S6"/>
    <property type="match status" value="1"/>
</dbReference>
<dbReference type="InterPro" id="IPR035980">
    <property type="entry name" value="Ribosomal_bS6_sf"/>
</dbReference>
<gene>
    <name evidence="6 8" type="primary">rpsF</name>
    <name evidence="8" type="ORF">lam_348</name>
</gene>
<keyword evidence="6" id="KW-0699">rRNA-binding</keyword>
<comment type="function">
    <text evidence="4 6">Binds together with bS18 to 16S ribosomal RNA.</text>
</comment>
<dbReference type="Pfam" id="PF01250">
    <property type="entry name" value="Ribosomal_S6"/>
    <property type="match status" value="1"/>
</dbReference>
<keyword evidence="9" id="KW-1185">Reference proteome</keyword>
<evidence type="ECO:0000256" key="2">
    <source>
        <dbReference type="ARBA" id="ARBA00022980"/>
    </source>
</evidence>
<dbReference type="GO" id="GO:0006412">
    <property type="term" value="P:translation"/>
    <property type="evidence" value="ECO:0007669"/>
    <property type="project" value="UniProtKB-UniRule"/>
</dbReference>
<dbReference type="InterPro" id="IPR014717">
    <property type="entry name" value="Transl_elong_EF1B/ribsomal_bS6"/>
</dbReference>
<dbReference type="RefSeq" id="WP_007556980.1">
    <property type="nucleotide sequence ID" value="NC_022793.1"/>
</dbReference>
<dbReference type="Proteomes" id="UP000017862">
    <property type="component" value="Chromosome"/>
</dbReference>
<feature type="region of interest" description="Disordered" evidence="7">
    <location>
        <begin position="98"/>
        <end position="130"/>
    </location>
</feature>
<name>U6B551_9HYPH</name>
<evidence type="ECO:0000256" key="5">
    <source>
        <dbReference type="ARBA" id="ARBA00035294"/>
    </source>
</evidence>
<dbReference type="HOGENOM" id="CLU_113441_2_0_5"/>
<evidence type="ECO:0000313" key="8">
    <source>
        <dbReference type="EMBL" id="AHA27718.1"/>
    </source>
</evidence>
<keyword evidence="6" id="KW-0694">RNA-binding</keyword>